<accession>A0ABQ2DSQ4</accession>
<organism evidence="1 2">
    <name type="scientific">Glutamicibacter ardleyensis</name>
    <dbReference type="NCBI Taxonomy" id="225894"/>
    <lineage>
        <taxon>Bacteria</taxon>
        <taxon>Bacillati</taxon>
        <taxon>Actinomycetota</taxon>
        <taxon>Actinomycetes</taxon>
        <taxon>Micrococcales</taxon>
        <taxon>Micrococcaceae</taxon>
        <taxon>Glutamicibacter</taxon>
    </lineage>
</organism>
<keyword evidence="2" id="KW-1185">Reference proteome</keyword>
<proteinExistence type="predicted"/>
<reference evidence="2" key="1">
    <citation type="journal article" date="2019" name="Int. J. Syst. Evol. Microbiol.">
        <title>The Global Catalogue of Microorganisms (GCM) 10K type strain sequencing project: providing services to taxonomists for standard genome sequencing and annotation.</title>
        <authorList>
            <consortium name="The Broad Institute Genomics Platform"/>
            <consortium name="The Broad Institute Genome Sequencing Center for Infectious Disease"/>
            <person name="Wu L."/>
            <person name="Ma J."/>
        </authorList>
    </citation>
    <scope>NUCLEOTIDE SEQUENCE [LARGE SCALE GENOMIC DNA]</scope>
    <source>
        <strain evidence="2">CGMCC 1.3685</strain>
    </source>
</reference>
<dbReference type="EMBL" id="BMKX01000006">
    <property type="protein sequence ID" value="GGJ66027.1"/>
    <property type="molecule type" value="Genomic_DNA"/>
</dbReference>
<sequence>MLTTALIVKKGQSQNWLTLMRSVLENILDKCVQDWLIYRRIRYAATHEKNAHAISVAQRLSCGTPAPTIRATQDDPE</sequence>
<comment type="caution">
    <text evidence="1">The sequence shown here is derived from an EMBL/GenBank/DDBJ whole genome shotgun (WGS) entry which is preliminary data.</text>
</comment>
<gene>
    <name evidence="1" type="ORF">GCM10007173_26130</name>
</gene>
<evidence type="ECO:0008006" key="3">
    <source>
        <dbReference type="Google" id="ProtNLM"/>
    </source>
</evidence>
<name>A0ABQ2DSQ4_9MICC</name>
<evidence type="ECO:0000313" key="2">
    <source>
        <dbReference type="Proteomes" id="UP000606115"/>
    </source>
</evidence>
<dbReference type="Proteomes" id="UP000606115">
    <property type="component" value="Unassembled WGS sequence"/>
</dbReference>
<protein>
    <recommendedName>
        <fullName evidence="3">Transposase</fullName>
    </recommendedName>
</protein>
<evidence type="ECO:0000313" key="1">
    <source>
        <dbReference type="EMBL" id="GGJ66027.1"/>
    </source>
</evidence>